<keyword evidence="1" id="KW-0472">Membrane</keyword>
<dbReference type="AlphaFoldDB" id="Q6ILR0"/>
<name>Q6ILR0_DROME</name>
<proteinExistence type="predicted"/>
<sequence length="116" mass="12872">MLLVASCMVKCRNRLQLPRCNCNCNFSSDSDCAAAAAAAAVAAFLAAAAVRWPSADCCRWLRRLKFVAVSGPGLVVDWQLTLSRQQINFARCFRNMLQVAGRKWQEDAYRIDLATL</sequence>
<protein>
    <submittedName>
        <fullName evidence="2">HDC08749</fullName>
    </submittedName>
</protein>
<keyword evidence="1" id="KW-1133">Transmembrane helix</keyword>
<feature type="transmembrane region" description="Helical" evidence="1">
    <location>
        <begin position="33"/>
        <end position="53"/>
    </location>
</feature>
<gene>
    <name evidence="2" type="ORF">HDC08749</name>
</gene>
<evidence type="ECO:0000256" key="1">
    <source>
        <dbReference type="SAM" id="Phobius"/>
    </source>
</evidence>
<reference evidence="2" key="1">
    <citation type="journal article" date="2003" name="Genome Biol.">
        <title>An integrated gene annotation and transcriptional profiling approach towards the full gene content of the Drosophila genome.</title>
        <authorList>
            <person name="Hild M."/>
            <person name="Beckmann B."/>
            <person name="Haas S.A."/>
            <person name="Koch B."/>
            <person name="Solovyev V."/>
            <person name="Busold C."/>
            <person name="Fellenberg K."/>
            <person name="Boutros M."/>
            <person name="Vingron M."/>
            <person name="Sauer F."/>
            <person name="Hoheisel J.D."/>
            <person name="Paro R."/>
        </authorList>
    </citation>
    <scope>NUCLEOTIDE SEQUENCE</scope>
</reference>
<dbReference type="EMBL" id="BK001956">
    <property type="protein sequence ID" value="DAA02801.1"/>
    <property type="molecule type" value="Genomic_DNA"/>
</dbReference>
<organism evidence="2">
    <name type="scientific">Drosophila melanogaster</name>
    <name type="common">Fruit fly</name>
    <dbReference type="NCBI Taxonomy" id="7227"/>
    <lineage>
        <taxon>Eukaryota</taxon>
        <taxon>Metazoa</taxon>
        <taxon>Ecdysozoa</taxon>
        <taxon>Arthropoda</taxon>
        <taxon>Hexapoda</taxon>
        <taxon>Insecta</taxon>
        <taxon>Pterygota</taxon>
        <taxon>Neoptera</taxon>
        <taxon>Endopterygota</taxon>
        <taxon>Diptera</taxon>
        <taxon>Brachycera</taxon>
        <taxon>Muscomorpha</taxon>
        <taxon>Ephydroidea</taxon>
        <taxon>Drosophilidae</taxon>
        <taxon>Drosophila</taxon>
        <taxon>Sophophora</taxon>
    </lineage>
</organism>
<keyword evidence="1" id="KW-0812">Transmembrane</keyword>
<accession>Q6ILR0</accession>
<evidence type="ECO:0000313" key="2">
    <source>
        <dbReference type="EMBL" id="DAA02801.1"/>
    </source>
</evidence>